<keyword evidence="1" id="KW-0732">Signal</keyword>
<keyword evidence="3" id="KW-1185">Reference proteome</keyword>
<organism evidence="2 3">
    <name type="scientific">Apiospora rasikravindrae</name>
    <dbReference type="NCBI Taxonomy" id="990691"/>
    <lineage>
        <taxon>Eukaryota</taxon>
        <taxon>Fungi</taxon>
        <taxon>Dikarya</taxon>
        <taxon>Ascomycota</taxon>
        <taxon>Pezizomycotina</taxon>
        <taxon>Sordariomycetes</taxon>
        <taxon>Xylariomycetidae</taxon>
        <taxon>Amphisphaeriales</taxon>
        <taxon>Apiosporaceae</taxon>
        <taxon>Apiospora</taxon>
    </lineage>
</organism>
<name>A0ABR1S131_9PEZI</name>
<sequence>MNTLAYILLLLPGICLANRWKLDGSCSQYGNEAIETAFEQAIELAENALDVLEHLYGPEQRIQKMVKHILGDDGDLSDKVEMAKNVFRDVSRYEKTPYPFLGPPFWENTDVVIYCDSSNYEEVTSSSGNQVHRNKAIGAIVSQPNWHNFELCYAPNPEAGSLPMSITTPSDWFDAKGYIDATDLWARTGGVGEPPKKRDFARTRDNKPNTMDMCTWFLAKNKKEDWPGIGDELIEKVQEPSFVSGLQGDEKPIDTLSTTLGPTFLHEVSHIPTTASFAYS</sequence>
<reference evidence="2 3" key="1">
    <citation type="submission" date="2023-01" db="EMBL/GenBank/DDBJ databases">
        <title>Analysis of 21 Apiospora genomes using comparative genomics revels a genus with tremendous synthesis potential of carbohydrate active enzymes and secondary metabolites.</title>
        <authorList>
            <person name="Sorensen T."/>
        </authorList>
    </citation>
    <scope>NUCLEOTIDE SEQUENCE [LARGE SCALE GENOMIC DNA]</scope>
    <source>
        <strain evidence="2 3">CBS 33761</strain>
    </source>
</reference>
<accession>A0ABR1S131</accession>
<gene>
    <name evidence="2" type="ORF">PG993_011958</name>
</gene>
<protein>
    <recommendedName>
        <fullName evidence="4">Lysine-specific metallo-endopeptidase domain-containing protein</fullName>
    </recommendedName>
</protein>
<evidence type="ECO:0000313" key="3">
    <source>
        <dbReference type="Proteomes" id="UP001444661"/>
    </source>
</evidence>
<feature type="signal peptide" evidence="1">
    <location>
        <begin position="1"/>
        <end position="17"/>
    </location>
</feature>
<proteinExistence type="predicted"/>
<evidence type="ECO:0008006" key="4">
    <source>
        <dbReference type="Google" id="ProtNLM"/>
    </source>
</evidence>
<dbReference type="EMBL" id="JAQQWK010000011">
    <property type="protein sequence ID" value="KAK8023892.1"/>
    <property type="molecule type" value="Genomic_DNA"/>
</dbReference>
<dbReference type="Proteomes" id="UP001444661">
    <property type="component" value="Unassembled WGS sequence"/>
</dbReference>
<feature type="chain" id="PRO_5047246666" description="Lysine-specific metallo-endopeptidase domain-containing protein" evidence="1">
    <location>
        <begin position="18"/>
        <end position="280"/>
    </location>
</feature>
<evidence type="ECO:0000256" key="1">
    <source>
        <dbReference type="SAM" id="SignalP"/>
    </source>
</evidence>
<evidence type="ECO:0000313" key="2">
    <source>
        <dbReference type="EMBL" id="KAK8023892.1"/>
    </source>
</evidence>
<comment type="caution">
    <text evidence="2">The sequence shown here is derived from an EMBL/GenBank/DDBJ whole genome shotgun (WGS) entry which is preliminary data.</text>
</comment>